<dbReference type="GO" id="GO:0005576">
    <property type="term" value="C:extracellular region"/>
    <property type="evidence" value="ECO:0007669"/>
    <property type="project" value="UniProtKB-SubCell"/>
</dbReference>
<accession>A0A450Z1G0</accession>
<feature type="chain" id="PRO_5036354224" evidence="4">
    <location>
        <begin position="23"/>
        <end position="285"/>
    </location>
</feature>
<evidence type="ECO:0000256" key="3">
    <source>
        <dbReference type="ARBA" id="ARBA00023026"/>
    </source>
</evidence>
<dbReference type="EMBL" id="CAADFR010000102">
    <property type="protein sequence ID" value="VFK41743.1"/>
    <property type="molecule type" value="Genomic_DNA"/>
</dbReference>
<evidence type="ECO:0000313" key="5">
    <source>
        <dbReference type="EMBL" id="VFK41743.1"/>
    </source>
</evidence>
<dbReference type="Pfam" id="PF03534">
    <property type="entry name" value="SpvB"/>
    <property type="match status" value="1"/>
</dbReference>
<sequence length="285" mass="30817">MSLQSIFRALATFLLLIATTHAEELVGSIPGQLSVRQGAAVYTIPIEVPPGVAGMQPDLAITYNSNGGNGLLGVGFSLSGLSVITRCGRTIAQDGVKGGVYYDARDRFCLDGQRLIAIAGSDGGNGTEYRTEIDGYSKIVSHGQQGSGPAWWRVQTKSGQVMEFGNTGDSRIEAQGKDTVRLWAVSRIADTVGNRIDFSYHEDNGKGEYYPTRILYAGGKVKFGVEGRSDLSISYEAGSQNNVTKRLLDISVSAGTISTWNYTLQYEGEKYSRLARVDKCAFRRT</sequence>
<evidence type="ECO:0000256" key="4">
    <source>
        <dbReference type="SAM" id="SignalP"/>
    </source>
</evidence>
<name>A0A450Z1G0_9GAMM</name>
<gene>
    <name evidence="6" type="ORF">BECKSD772E_GA0070983_110112</name>
    <name evidence="5" type="ORF">BECKSD772F_GA0070984_110212</name>
</gene>
<reference evidence="6" key="1">
    <citation type="submission" date="2019-02" db="EMBL/GenBank/DDBJ databases">
        <authorList>
            <person name="Gruber-Vodicka R. H."/>
            <person name="Seah K. B. B."/>
        </authorList>
    </citation>
    <scope>NUCLEOTIDE SEQUENCE</scope>
    <source>
        <strain evidence="6">BECK_S1320</strain>
        <strain evidence="5">BECK_S1321</strain>
    </source>
</reference>
<evidence type="ECO:0000256" key="2">
    <source>
        <dbReference type="ARBA" id="ARBA00022525"/>
    </source>
</evidence>
<protein>
    <submittedName>
        <fullName evidence="6">Virulence plasmid B protein</fullName>
    </submittedName>
</protein>
<keyword evidence="2" id="KW-0964">Secreted</keyword>
<comment type="subcellular location">
    <subcellularLocation>
        <location evidence="1">Secreted</location>
    </subcellularLocation>
</comment>
<proteinExistence type="predicted"/>
<keyword evidence="3" id="KW-0843">Virulence</keyword>
<evidence type="ECO:0000313" key="6">
    <source>
        <dbReference type="EMBL" id="VFK47655.1"/>
    </source>
</evidence>
<evidence type="ECO:0000256" key="1">
    <source>
        <dbReference type="ARBA" id="ARBA00004613"/>
    </source>
</evidence>
<dbReference type="AlphaFoldDB" id="A0A450Z1G0"/>
<feature type="signal peptide" evidence="4">
    <location>
        <begin position="1"/>
        <end position="22"/>
    </location>
</feature>
<dbReference type="InterPro" id="IPR003284">
    <property type="entry name" value="Sal_SpvB"/>
</dbReference>
<organism evidence="6">
    <name type="scientific">Candidatus Kentrum sp. SD</name>
    <dbReference type="NCBI Taxonomy" id="2126332"/>
    <lineage>
        <taxon>Bacteria</taxon>
        <taxon>Pseudomonadati</taxon>
        <taxon>Pseudomonadota</taxon>
        <taxon>Gammaproteobacteria</taxon>
        <taxon>Candidatus Kentrum</taxon>
    </lineage>
</organism>
<dbReference type="GO" id="GO:0005737">
    <property type="term" value="C:cytoplasm"/>
    <property type="evidence" value="ECO:0007669"/>
    <property type="project" value="InterPro"/>
</dbReference>
<keyword evidence="4" id="KW-0732">Signal</keyword>
<dbReference type="EMBL" id="CAADFU010000101">
    <property type="protein sequence ID" value="VFK47655.1"/>
    <property type="molecule type" value="Genomic_DNA"/>
</dbReference>